<keyword evidence="1" id="KW-1133">Transmembrane helix</keyword>
<keyword evidence="1" id="KW-0812">Transmembrane</keyword>
<feature type="domain" description="Mammalian cell entry C-terminal" evidence="3">
    <location>
        <begin position="135"/>
        <end position="316"/>
    </location>
</feature>
<dbReference type="InterPro" id="IPR005693">
    <property type="entry name" value="Mce"/>
</dbReference>
<evidence type="ECO:0000256" key="1">
    <source>
        <dbReference type="SAM" id="Phobius"/>
    </source>
</evidence>
<evidence type="ECO:0000259" key="3">
    <source>
        <dbReference type="Pfam" id="PF11887"/>
    </source>
</evidence>
<reference evidence="4 5" key="1">
    <citation type="journal article" date="2011" name="J. Bacteriol.">
        <title>Complete genome sequence of a novel clinical isolate, the nontuberculous Mycobacterium strain JDM601.</title>
        <authorList>
            <person name="Zhang Z.Y."/>
            <person name="Sun Z.Q."/>
            <person name="Wang Z.L."/>
            <person name="Wen Z.L."/>
            <person name="Sun Q.W."/>
            <person name="Zhu Z.Q."/>
            <person name="Song Y.Z."/>
            <person name="Zhao J.W."/>
            <person name="Wang H.H."/>
            <person name="Zhang S.L."/>
            <person name="Guo X.K."/>
        </authorList>
    </citation>
    <scope>NUCLEOTIDE SEQUENCE [LARGE SCALE GENOMIC DNA]</scope>
    <source>
        <strain evidence="4 5">JDM601</strain>
    </source>
</reference>
<dbReference type="NCBIfam" id="TIGR00996">
    <property type="entry name" value="Mtu_fam_mce"/>
    <property type="match status" value="1"/>
</dbReference>
<dbReference type="Pfam" id="PF02470">
    <property type="entry name" value="MlaD"/>
    <property type="match status" value="1"/>
</dbReference>
<dbReference type="STRING" id="875328.JDM601_0138"/>
<keyword evidence="1" id="KW-0472">Membrane</keyword>
<dbReference type="InterPro" id="IPR024516">
    <property type="entry name" value="Mce_C"/>
</dbReference>
<accession>F5YX51</accession>
<evidence type="ECO:0000313" key="4">
    <source>
        <dbReference type="EMBL" id="AEF34138.1"/>
    </source>
</evidence>
<proteinExistence type="predicted"/>
<dbReference type="Proteomes" id="UP000009224">
    <property type="component" value="Chromosome"/>
</dbReference>
<dbReference type="GO" id="GO:0005576">
    <property type="term" value="C:extracellular region"/>
    <property type="evidence" value="ECO:0007669"/>
    <property type="project" value="TreeGrafter"/>
</dbReference>
<dbReference type="eggNOG" id="COG1463">
    <property type="taxonomic scope" value="Bacteria"/>
</dbReference>
<organism evidence="4 5">
    <name type="scientific">Mycolicibacter sinensis (strain JDM601)</name>
    <name type="common">Mycobacterium sinense</name>
    <dbReference type="NCBI Taxonomy" id="875328"/>
    <lineage>
        <taxon>Bacteria</taxon>
        <taxon>Bacillati</taxon>
        <taxon>Actinomycetota</taxon>
        <taxon>Actinomycetes</taxon>
        <taxon>Mycobacteriales</taxon>
        <taxon>Mycobacteriaceae</taxon>
        <taxon>Mycolicibacter</taxon>
    </lineage>
</organism>
<dbReference type="PANTHER" id="PTHR33371">
    <property type="entry name" value="INTERMEMBRANE PHOSPHOLIPID TRANSPORT SYSTEM BINDING PROTEIN MLAD-RELATED"/>
    <property type="match status" value="1"/>
</dbReference>
<evidence type="ECO:0000259" key="2">
    <source>
        <dbReference type="Pfam" id="PF02470"/>
    </source>
</evidence>
<dbReference type="EMBL" id="CP002329">
    <property type="protein sequence ID" value="AEF34138.1"/>
    <property type="molecule type" value="Genomic_DNA"/>
</dbReference>
<dbReference type="AlphaFoldDB" id="F5YX51"/>
<dbReference type="InterPro" id="IPR003399">
    <property type="entry name" value="Mce/MlaD"/>
</dbReference>
<sequence length="354" mass="38109">MGSAGPMRSGGFLRRWRERPLESYNTTWLGFGALAVVTAVVAAALLVKVLGVGYTRYTAEFAQAAALAPGNPIVVAGIEVGRVTSMRLADNHVEAGLSVRNDIGLGRDTRAKIQVMTILGSRYLKLEPDGPGSLPGKRITLAHTEVPYDLESLLEDATTTFDQVDSDQFAQSLAVLGQQLSGLPPIIPRAMANLHSLAKVTADRRDQLGTLLASTQRVANTLRSQQTNLGNLVDQGQDLIGELVLRQHTFHAMLAALTNLTGNLNNVVVNDRAMLDDMLVNLRSLSDMLGEHDDLLRSLIQSAPPPLRGITNATGYGPGIEFFAGNGIAIDSWMCAISGRAKQFGMIEYFKDCK</sequence>
<dbReference type="PANTHER" id="PTHR33371:SF18">
    <property type="entry name" value="MCE-FAMILY PROTEIN MCE3C"/>
    <property type="match status" value="1"/>
</dbReference>
<feature type="transmembrane region" description="Helical" evidence="1">
    <location>
        <begin position="28"/>
        <end position="47"/>
    </location>
</feature>
<gene>
    <name evidence="4" type="primary">mce5C</name>
    <name evidence="4" type="ordered locus">JDM601_0138</name>
</gene>
<protein>
    <submittedName>
        <fullName evidence="4">Mce family protein Mce5C</fullName>
    </submittedName>
</protein>
<keyword evidence="5" id="KW-1185">Reference proteome</keyword>
<evidence type="ECO:0000313" key="5">
    <source>
        <dbReference type="Proteomes" id="UP000009224"/>
    </source>
</evidence>
<feature type="domain" description="Mce/MlaD" evidence="2">
    <location>
        <begin position="54"/>
        <end position="128"/>
    </location>
</feature>
<dbReference type="HOGENOM" id="CLU_026704_2_0_11"/>
<dbReference type="KEGG" id="mjd:JDM601_0138"/>
<dbReference type="InterPro" id="IPR052336">
    <property type="entry name" value="MlaD_Phospholipid_Transporter"/>
</dbReference>
<dbReference type="Pfam" id="PF11887">
    <property type="entry name" value="Mce4_CUP1"/>
    <property type="match status" value="1"/>
</dbReference>
<name>F5YX51_MYCSD</name>